<protein>
    <submittedName>
        <fullName evidence="2">Succinyl-CoA:(R)-benzylsuccinate CoA-transferase subunit BbsF</fullName>
        <ecNumber evidence="2">2.8.3.15</ecNumber>
    </submittedName>
</protein>
<proteinExistence type="predicted"/>
<dbReference type="PANTHER" id="PTHR48207">
    <property type="entry name" value="SUCCINATE--HYDROXYMETHYLGLUTARATE COA-TRANSFERASE"/>
    <property type="match status" value="1"/>
</dbReference>
<dbReference type="OrthoDB" id="7208981at2"/>
<dbReference type="PANTHER" id="PTHR48207:SF3">
    <property type="entry name" value="SUCCINATE--HYDROXYMETHYLGLUTARATE COA-TRANSFERASE"/>
    <property type="match status" value="1"/>
</dbReference>
<dbReference type="Proteomes" id="UP000201613">
    <property type="component" value="Unassembled WGS sequence"/>
</dbReference>
<evidence type="ECO:0000256" key="1">
    <source>
        <dbReference type="ARBA" id="ARBA00022679"/>
    </source>
</evidence>
<dbReference type="Pfam" id="PF02515">
    <property type="entry name" value="CoA_transf_3"/>
    <property type="match status" value="1"/>
</dbReference>
<keyword evidence="1 2" id="KW-0808">Transferase</keyword>
<dbReference type="SUPFAM" id="SSF89796">
    <property type="entry name" value="CoA-transferase family III (CaiB/BaiF)"/>
    <property type="match status" value="1"/>
</dbReference>
<dbReference type="Gene3D" id="3.30.1540.10">
    <property type="entry name" value="formyl-coa transferase, domain 3"/>
    <property type="match status" value="1"/>
</dbReference>
<dbReference type="EMBL" id="FXZK01000002">
    <property type="protein sequence ID" value="SMY07422.1"/>
    <property type="molecule type" value="Genomic_DNA"/>
</dbReference>
<dbReference type="InterPro" id="IPR023606">
    <property type="entry name" value="CoA-Trfase_III_dom_1_sf"/>
</dbReference>
<dbReference type="Gene3D" id="3.40.50.10540">
    <property type="entry name" value="Crotonobetainyl-coa:carnitine coa-transferase, domain 1"/>
    <property type="match status" value="1"/>
</dbReference>
<evidence type="ECO:0000313" key="3">
    <source>
        <dbReference type="Proteomes" id="UP000201613"/>
    </source>
</evidence>
<reference evidence="3" key="1">
    <citation type="submission" date="2017-05" db="EMBL/GenBank/DDBJ databases">
        <authorList>
            <person name="Rodrigo-Torres L."/>
            <person name="Arahal R. D."/>
            <person name="Lucena T."/>
        </authorList>
    </citation>
    <scope>NUCLEOTIDE SEQUENCE [LARGE SCALE GENOMIC DNA]</scope>
    <source>
        <strain evidence="3">CECT 8899</strain>
    </source>
</reference>
<accession>A0A238LCV7</accession>
<dbReference type="RefSeq" id="WP_093991627.1">
    <property type="nucleotide sequence ID" value="NZ_FXZK01000002.1"/>
</dbReference>
<dbReference type="EC" id="2.8.3.15" evidence="2"/>
<dbReference type="InterPro" id="IPR050483">
    <property type="entry name" value="CoA-transferase_III_domain"/>
</dbReference>
<name>A0A238LCV7_9RHOB</name>
<sequence length="427" mass="44905">MGDTPQTAPTGALTGVRILDMTRILAGPWATQILADMGAEVIKIERPGAGDDTRSWGPPTITDDGGEDHGAAYFHAANRGKKSVTVDMAHPEGQRILHALAAKSDAVIENFKVGGLAKYRLDYAALSAIKPDIVYCSITGFGQTGPYADRAGYDFLIQAMGGLMSVTGQPDGAPGAEPMKVGVALTDVLTGLYAVIGILSALRHRDATGEGQHIDMSLLDVQVATLANQAMNYLATGTSPGRLGNAHPSIVPYQAFATSDGHVILAIGNDGQFARFCEVAGAPGLAADPRFATNPERVRNRDTLIPILRGIMTGRSMDDWIAQLNAASVPVGPINDIERVFADPQVQARGMQTEPMTPEGRALKGVASPLKLSRTPPIAPIAAPRLGADTLSILSSLLDPSDFDMDRLLTEGVISDLPSGANHTEEE</sequence>
<keyword evidence="3" id="KW-1185">Reference proteome</keyword>
<gene>
    <name evidence="2" type="primary">bbsF_1</name>
    <name evidence="2" type="ORF">LOM8899_01557</name>
</gene>
<dbReference type="GO" id="GO:0033877">
    <property type="term" value="F:succinyl-CoA:(R)-benzylsuccinate CoA-transferase activity"/>
    <property type="evidence" value="ECO:0007669"/>
    <property type="project" value="UniProtKB-EC"/>
</dbReference>
<dbReference type="InterPro" id="IPR003673">
    <property type="entry name" value="CoA-Trfase_fam_III"/>
</dbReference>
<dbReference type="InterPro" id="IPR044855">
    <property type="entry name" value="CoA-Trfase_III_dom3_sf"/>
</dbReference>
<dbReference type="AlphaFoldDB" id="A0A238LCV7"/>
<evidence type="ECO:0000313" key="2">
    <source>
        <dbReference type="EMBL" id="SMY07422.1"/>
    </source>
</evidence>
<organism evidence="2 3">
    <name type="scientific">Flavimaricola marinus</name>
    <dbReference type="NCBI Taxonomy" id="1819565"/>
    <lineage>
        <taxon>Bacteria</taxon>
        <taxon>Pseudomonadati</taxon>
        <taxon>Pseudomonadota</taxon>
        <taxon>Alphaproteobacteria</taxon>
        <taxon>Rhodobacterales</taxon>
        <taxon>Paracoccaceae</taxon>
        <taxon>Flavimaricola</taxon>
    </lineage>
</organism>